<keyword evidence="2" id="KW-1185">Reference proteome</keyword>
<comment type="caution">
    <text evidence="1">The sequence shown here is derived from an EMBL/GenBank/DDBJ whole genome shotgun (WGS) entry which is preliminary data.</text>
</comment>
<reference evidence="1" key="1">
    <citation type="submission" date="2022-11" db="EMBL/GenBank/DDBJ databases">
        <title>Genome Sequence of Boeremia exigua.</title>
        <authorList>
            <person name="Buettner E."/>
        </authorList>
    </citation>
    <scope>NUCLEOTIDE SEQUENCE</scope>
    <source>
        <strain evidence="1">CU02</strain>
    </source>
</reference>
<accession>A0ACC2I9M3</accession>
<dbReference type="EMBL" id="JAPHNI010000371">
    <property type="protein sequence ID" value="KAJ8111842.1"/>
    <property type="molecule type" value="Genomic_DNA"/>
</dbReference>
<evidence type="ECO:0000313" key="1">
    <source>
        <dbReference type="EMBL" id="KAJ8111842.1"/>
    </source>
</evidence>
<dbReference type="Proteomes" id="UP001153331">
    <property type="component" value="Unassembled WGS sequence"/>
</dbReference>
<name>A0ACC2I9M3_9PLEO</name>
<sequence length="82" mass="9028">MPHHLAVPALLQRTRCVLQKPVLAPLYDLLLLRSALARPTVPHLLPPTLFAPPRRELRALAGTLLMASYVLVNLAAVHCTHV</sequence>
<proteinExistence type="predicted"/>
<evidence type="ECO:0000313" key="2">
    <source>
        <dbReference type="Proteomes" id="UP001153331"/>
    </source>
</evidence>
<gene>
    <name evidence="1" type="ORF">OPT61_g5663</name>
</gene>
<protein>
    <submittedName>
        <fullName evidence="1">Uncharacterized protein</fullName>
    </submittedName>
</protein>
<organism evidence="1 2">
    <name type="scientific">Boeremia exigua</name>
    <dbReference type="NCBI Taxonomy" id="749465"/>
    <lineage>
        <taxon>Eukaryota</taxon>
        <taxon>Fungi</taxon>
        <taxon>Dikarya</taxon>
        <taxon>Ascomycota</taxon>
        <taxon>Pezizomycotina</taxon>
        <taxon>Dothideomycetes</taxon>
        <taxon>Pleosporomycetidae</taxon>
        <taxon>Pleosporales</taxon>
        <taxon>Pleosporineae</taxon>
        <taxon>Didymellaceae</taxon>
        <taxon>Boeremia</taxon>
    </lineage>
</organism>